<evidence type="ECO:0000313" key="2">
    <source>
        <dbReference type="EMBL" id="TRY61555.1"/>
    </source>
</evidence>
<name>A0A553N7Y8_TIGCA</name>
<sequence length="313" mass="34884">MPFTCASPGCTTGFKSKPSDSSVSLHKFPDDPDLHFKVTTSDFRRKDQPIVSIELTRRYLTSEAVPSVFPNLPKYLSTTRKPTPRTNTTSTTESRRQILNANLRVAEDNFFKQQLVSTLNDVKEKVTTINLPPEVVMQANQFSLVFASIVLKNGSVPHVEYAVVVDESLSLHLSANQVTIPISNFSYLTASSKLTDITTLANIIHHLKNYSEASVPSSHWLSPIITDFKDLLDKMDKTPPGEEMLPSLCFLLEQLELALAKPKSRRYSASLLASASMWQIALPALYKQFLSKRILSLPSLTTIKRLSSNLSLN</sequence>
<dbReference type="EMBL" id="VCGU01000459">
    <property type="protein sequence ID" value="TRY61555.1"/>
    <property type="molecule type" value="Genomic_DNA"/>
</dbReference>
<dbReference type="Proteomes" id="UP000318571">
    <property type="component" value="Chromosome 8"/>
</dbReference>
<reference evidence="2 3" key="1">
    <citation type="journal article" date="2018" name="Nat. Ecol. Evol.">
        <title>Genomic signatures of mitonuclear coevolution across populations of Tigriopus californicus.</title>
        <authorList>
            <person name="Barreto F.S."/>
            <person name="Watson E.T."/>
            <person name="Lima T.G."/>
            <person name="Willett C.S."/>
            <person name="Edmands S."/>
            <person name="Li W."/>
            <person name="Burton R.S."/>
        </authorList>
    </citation>
    <scope>NUCLEOTIDE SEQUENCE [LARGE SCALE GENOMIC DNA]</scope>
    <source>
        <strain evidence="2 3">San Diego</strain>
    </source>
</reference>
<protein>
    <recommendedName>
        <fullName evidence="4">THAP-type domain-containing protein</fullName>
    </recommendedName>
</protein>
<organism evidence="2 3">
    <name type="scientific">Tigriopus californicus</name>
    <name type="common">Marine copepod</name>
    <dbReference type="NCBI Taxonomy" id="6832"/>
    <lineage>
        <taxon>Eukaryota</taxon>
        <taxon>Metazoa</taxon>
        <taxon>Ecdysozoa</taxon>
        <taxon>Arthropoda</taxon>
        <taxon>Crustacea</taxon>
        <taxon>Multicrustacea</taxon>
        <taxon>Hexanauplia</taxon>
        <taxon>Copepoda</taxon>
        <taxon>Harpacticoida</taxon>
        <taxon>Harpacticidae</taxon>
        <taxon>Tigriopus</taxon>
    </lineage>
</organism>
<dbReference type="AlphaFoldDB" id="A0A553N7Y8"/>
<dbReference type="OMA" id="EITAFWR"/>
<feature type="non-terminal residue" evidence="2">
    <location>
        <position position="313"/>
    </location>
</feature>
<keyword evidence="3" id="KW-1185">Reference proteome</keyword>
<accession>A0A553N7Y8</accession>
<comment type="caution">
    <text evidence="2">The sequence shown here is derived from an EMBL/GenBank/DDBJ whole genome shotgun (WGS) entry which is preliminary data.</text>
</comment>
<evidence type="ECO:0008006" key="4">
    <source>
        <dbReference type="Google" id="ProtNLM"/>
    </source>
</evidence>
<evidence type="ECO:0000313" key="3">
    <source>
        <dbReference type="Proteomes" id="UP000318571"/>
    </source>
</evidence>
<evidence type="ECO:0000256" key="1">
    <source>
        <dbReference type="SAM" id="MobiDB-lite"/>
    </source>
</evidence>
<feature type="region of interest" description="Disordered" evidence="1">
    <location>
        <begin position="75"/>
        <end position="94"/>
    </location>
</feature>
<feature type="compositionally biased region" description="Low complexity" evidence="1">
    <location>
        <begin position="77"/>
        <end position="92"/>
    </location>
</feature>
<proteinExistence type="predicted"/>
<gene>
    <name evidence="2" type="ORF">TCAL_16292</name>
</gene>